<evidence type="ECO:0000256" key="1">
    <source>
        <dbReference type="SAM" id="MobiDB-lite"/>
    </source>
</evidence>
<gene>
    <name evidence="4" type="ORF">A3Q29_21320</name>
</gene>
<protein>
    <recommendedName>
        <fullName evidence="3">Thioredoxin domain-containing protein</fullName>
    </recommendedName>
</protein>
<dbReference type="AlphaFoldDB" id="A0A1S1HL89"/>
<evidence type="ECO:0000313" key="5">
    <source>
        <dbReference type="Proteomes" id="UP000179588"/>
    </source>
</evidence>
<dbReference type="NCBIfam" id="NF010288">
    <property type="entry name" value="PRK13728.1"/>
    <property type="match status" value="1"/>
</dbReference>
<dbReference type="InterPro" id="IPR039555">
    <property type="entry name" value="TraF/TrbB"/>
</dbReference>
<dbReference type="PROSITE" id="PS51352">
    <property type="entry name" value="THIOREDOXIN_2"/>
    <property type="match status" value="1"/>
</dbReference>
<evidence type="ECO:0000313" key="4">
    <source>
        <dbReference type="EMBL" id="OHT23089.1"/>
    </source>
</evidence>
<dbReference type="InterPro" id="IPR013766">
    <property type="entry name" value="Thioredoxin_domain"/>
</dbReference>
<comment type="caution">
    <text evidence="4">The sequence shown here is derived from an EMBL/GenBank/DDBJ whole genome shotgun (WGS) entry which is preliminary data.</text>
</comment>
<keyword evidence="5" id="KW-1185">Reference proteome</keyword>
<dbReference type="Proteomes" id="UP000179588">
    <property type="component" value="Unassembled WGS sequence"/>
</dbReference>
<feature type="signal peptide" evidence="2">
    <location>
        <begin position="1"/>
        <end position="21"/>
    </location>
</feature>
<feature type="domain" description="Thioredoxin" evidence="3">
    <location>
        <begin position="50"/>
        <end position="176"/>
    </location>
</feature>
<dbReference type="Gene3D" id="3.40.30.10">
    <property type="entry name" value="Glutaredoxin"/>
    <property type="match status" value="1"/>
</dbReference>
<dbReference type="EMBL" id="LVIE01000193">
    <property type="protein sequence ID" value="OHT23089.1"/>
    <property type="molecule type" value="Genomic_DNA"/>
</dbReference>
<proteinExistence type="predicted"/>
<dbReference type="NCBIfam" id="TIGR02738">
    <property type="entry name" value="TrbB"/>
    <property type="match status" value="1"/>
</dbReference>
<dbReference type="Pfam" id="PF13728">
    <property type="entry name" value="TraF"/>
    <property type="match status" value="1"/>
</dbReference>
<feature type="chain" id="PRO_5010287432" description="Thioredoxin domain-containing protein" evidence="2">
    <location>
        <begin position="22"/>
        <end position="183"/>
    </location>
</feature>
<sequence>MKYRYLFFVLGLMTISCSASVLDEIAALEAQKGQGRPASTTVSSKPETDTPPPKVKPAKPYTLPNGTVINLNDYTLVLFMQAHCPYCQQFDPQLAELSKQTGFSVFAYTLDGQGDAAFPNAAPAPQSVVQTFFGNGMPVMTPTVFLVEVNTLRTYPLLQGMTSMPDVLNRINSHLIAITAGGK</sequence>
<dbReference type="PROSITE" id="PS51257">
    <property type="entry name" value="PROKAR_LIPOPROTEIN"/>
    <property type="match status" value="1"/>
</dbReference>
<accession>A0A1S1HL89</accession>
<keyword evidence="2" id="KW-0732">Signal</keyword>
<organism evidence="4 5">
    <name type="scientific">Providencia stuartii</name>
    <dbReference type="NCBI Taxonomy" id="588"/>
    <lineage>
        <taxon>Bacteria</taxon>
        <taxon>Pseudomonadati</taxon>
        <taxon>Pseudomonadota</taxon>
        <taxon>Gammaproteobacteria</taxon>
        <taxon>Enterobacterales</taxon>
        <taxon>Morganellaceae</taxon>
        <taxon>Providencia</taxon>
    </lineage>
</organism>
<evidence type="ECO:0000259" key="3">
    <source>
        <dbReference type="PROSITE" id="PS51352"/>
    </source>
</evidence>
<dbReference type="InterPro" id="IPR036249">
    <property type="entry name" value="Thioredoxin-like_sf"/>
</dbReference>
<dbReference type="InterPro" id="IPR014109">
    <property type="entry name" value="Thiol-disulphide_isomerase_rbB"/>
</dbReference>
<reference evidence="4 5" key="1">
    <citation type="submission" date="2016-03" db="EMBL/GenBank/DDBJ databases">
        <title>Genome sequence of Providencia stuartii strain, isolated from the salivary glands of larval Lucilia sericata.</title>
        <authorList>
            <person name="Yuan Y."/>
            <person name="Zhang Y."/>
            <person name="Fu S."/>
            <person name="Crippen T.L."/>
            <person name="Visi D."/>
            <person name="Benbow M.E."/>
            <person name="Allen M."/>
            <person name="Tomberlin J.K."/>
            <person name="Sze S.-H."/>
            <person name="Tarone A.M."/>
        </authorList>
    </citation>
    <scope>NUCLEOTIDE SEQUENCE [LARGE SCALE GENOMIC DNA]</scope>
    <source>
        <strain evidence="4 5">Crippen</strain>
    </source>
</reference>
<feature type="region of interest" description="Disordered" evidence="1">
    <location>
        <begin position="33"/>
        <end position="59"/>
    </location>
</feature>
<dbReference type="SUPFAM" id="SSF52833">
    <property type="entry name" value="Thioredoxin-like"/>
    <property type="match status" value="1"/>
</dbReference>
<name>A0A1S1HL89_PROST</name>
<evidence type="ECO:0000256" key="2">
    <source>
        <dbReference type="SAM" id="SignalP"/>
    </source>
</evidence>